<feature type="region of interest" description="Disordered" evidence="1">
    <location>
        <begin position="1"/>
        <end position="23"/>
    </location>
</feature>
<dbReference type="EMBL" id="BIXZ01000002">
    <property type="protein sequence ID" value="GCF13984.1"/>
    <property type="molecule type" value="Genomic_DNA"/>
</dbReference>
<proteinExistence type="predicted"/>
<dbReference type="RefSeq" id="WP_268812798.1">
    <property type="nucleotide sequence ID" value="NZ_BIXZ01000002.1"/>
</dbReference>
<protein>
    <submittedName>
        <fullName evidence="2">Uncharacterized protein</fullName>
    </submittedName>
</protein>
<comment type="caution">
    <text evidence="2">The sequence shown here is derived from an EMBL/GenBank/DDBJ whole genome shotgun (WGS) entry which is preliminary data.</text>
</comment>
<dbReference type="Proteomes" id="UP000304382">
    <property type="component" value="Unassembled WGS sequence"/>
</dbReference>
<feature type="compositionally biased region" description="Basic and acidic residues" evidence="1">
    <location>
        <begin position="9"/>
        <end position="20"/>
    </location>
</feature>
<evidence type="ECO:0000313" key="3">
    <source>
        <dbReference type="Proteomes" id="UP000304382"/>
    </source>
</evidence>
<dbReference type="AlphaFoldDB" id="A0A4C2EHR4"/>
<keyword evidence="3" id="KW-1185">Reference proteome</keyword>
<reference evidence="2 3" key="1">
    <citation type="submission" date="2019-02" db="EMBL/GenBank/DDBJ databases">
        <title>Haloarcula mannanilyticum sp. nov., a mannan degrading haloarchaeon isolated from commercial salt.</title>
        <authorList>
            <person name="Enomoto S."/>
            <person name="Shimane Y."/>
            <person name="Kamekura M."/>
            <person name="Ito T."/>
            <person name="Moriya O."/>
            <person name="Ihara K."/>
            <person name="Takahashi-Ando N."/>
            <person name="Fukushima Y."/>
            <person name="Yoshida Y."/>
            <person name="Usama R."/>
            <person name="Takai K."/>
            <person name="Minegishi H."/>
        </authorList>
    </citation>
    <scope>NUCLEOTIDE SEQUENCE [LARGE SCALE GENOMIC DNA]</scope>
    <source>
        <strain evidence="2 3">MD130-1</strain>
    </source>
</reference>
<accession>A0A4C2EHR4</accession>
<evidence type="ECO:0000313" key="2">
    <source>
        <dbReference type="EMBL" id="GCF13984.1"/>
    </source>
</evidence>
<evidence type="ECO:0000256" key="1">
    <source>
        <dbReference type="SAM" id="MobiDB-lite"/>
    </source>
</evidence>
<name>A0A4C2EHR4_9EURY</name>
<organism evidence="2 3">
    <name type="scientific">Haloarcula mannanilytica</name>
    <dbReference type="NCBI Taxonomy" id="2509225"/>
    <lineage>
        <taxon>Archaea</taxon>
        <taxon>Methanobacteriati</taxon>
        <taxon>Methanobacteriota</taxon>
        <taxon>Stenosarchaea group</taxon>
        <taxon>Halobacteria</taxon>
        <taxon>Halobacteriales</taxon>
        <taxon>Haloarculaceae</taxon>
        <taxon>Haloarcula</taxon>
    </lineage>
</organism>
<gene>
    <name evidence="2" type="ORF">Harman_19190</name>
</gene>
<sequence>MTETMTTSKADDPEREHLSDVDDGCGCTEIWEHMSDARDADGE</sequence>